<evidence type="ECO:0008006" key="4">
    <source>
        <dbReference type="Google" id="ProtNLM"/>
    </source>
</evidence>
<organism evidence="2 3">
    <name type="scientific">Lujinxingia vulgaris</name>
    <dbReference type="NCBI Taxonomy" id="2600176"/>
    <lineage>
        <taxon>Bacteria</taxon>
        <taxon>Deltaproteobacteria</taxon>
        <taxon>Bradymonadales</taxon>
        <taxon>Lujinxingiaceae</taxon>
        <taxon>Lujinxingia</taxon>
    </lineage>
</organism>
<dbReference type="EMBL" id="VOSL01000015">
    <property type="protein sequence ID" value="TXD41760.1"/>
    <property type="molecule type" value="Genomic_DNA"/>
</dbReference>
<gene>
    <name evidence="2" type="ORF">FRC96_03430</name>
</gene>
<dbReference type="RefSeq" id="WP_146972707.1">
    <property type="nucleotide sequence ID" value="NZ_VOSL01000015.1"/>
</dbReference>
<evidence type="ECO:0000256" key="1">
    <source>
        <dbReference type="SAM" id="MobiDB-lite"/>
    </source>
</evidence>
<dbReference type="Proteomes" id="UP000321046">
    <property type="component" value="Unassembled WGS sequence"/>
</dbReference>
<dbReference type="OrthoDB" id="5480611at2"/>
<feature type="region of interest" description="Disordered" evidence="1">
    <location>
        <begin position="35"/>
        <end position="89"/>
    </location>
</feature>
<protein>
    <recommendedName>
        <fullName evidence="4">DUF1302 domain-containing protein</fullName>
    </recommendedName>
</protein>
<reference evidence="2 3" key="1">
    <citation type="submission" date="2019-08" db="EMBL/GenBank/DDBJ databases">
        <title>Bradymonadales sp. TMQ2.</title>
        <authorList>
            <person name="Liang Q."/>
        </authorList>
    </citation>
    <scope>NUCLEOTIDE SEQUENCE [LARGE SCALE GENOMIC DNA]</scope>
    <source>
        <strain evidence="2 3">TMQ2</strain>
    </source>
</reference>
<evidence type="ECO:0000313" key="2">
    <source>
        <dbReference type="EMBL" id="TXD41760.1"/>
    </source>
</evidence>
<comment type="caution">
    <text evidence="2">The sequence shown here is derived from an EMBL/GenBank/DDBJ whole genome shotgun (WGS) entry which is preliminary data.</text>
</comment>
<proteinExistence type="predicted"/>
<feature type="compositionally biased region" description="Basic and acidic residues" evidence="1">
    <location>
        <begin position="43"/>
        <end position="56"/>
    </location>
</feature>
<sequence length="581" mass="62083">MRCPEVRRWWVGIALGGALALGGISSAAAQEILYDPENPAFEDETRPPGGDAHDEASEQSSGGGEVLFDPENQGFEDETGGAPALREPLSSSANSAFQNTELTLIAGTGLFIDLASDAPGEDLLETSTELGLTITHDASANLRAVIGARASHRAARPSGGPWRAYDEVALDEAYILWRKDRWRLAFGNLRTPWGSTDITRPGDVINPTDLRAPGSAGAFGATLPQLTAEASYAFESWTLNALVVPFFKANEVALFGQDTALASRQNPFIAEQLPFVLLAQDLLDPSVWPQAQPLLQATRRPMATPANMSAGLRATTTLANTDLGLGAFYGWDRTPKIILDDDVRELLRIIAEDGQFFADFDFIGFTARNPETVAISQRISAKAEAGETLLSAEFQRRLTLVADAARYIGPIGVRADVAFSPGRIFYTTDFEPVTRASVFAALGLSYERLLSDERALALTLEGFWLHPFAGDSAVQRLFHEAGEGGSTDARLLLFEGGYYGVAGALNWGTGLWKIDVQGGAMASLAPGDVIAQIALERPIIGAARARLSANLFAGPDPAETLSLGGVWSANDQLALSVVGRF</sequence>
<name>A0A5C6XI37_9DELT</name>
<evidence type="ECO:0000313" key="3">
    <source>
        <dbReference type="Proteomes" id="UP000321046"/>
    </source>
</evidence>
<dbReference type="AlphaFoldDB" id="A0A5C6XI37"/>
<accession>A0A5C6XI37</accession>
<dbReference type="SUPFAM" id="SSF56935">
    <property type="entry name" value="Porins"/>
    <property type="match status" value="1"/>
</dbReference>